<organism evidence="1 2">
    <name type="scientific">Brevibacillus invocatus</name>
    <dbReference type="NCBI Taxonomy" id="173959"/>
    <lineage>
        <taxon>Bacteria</taxon>
        <taxon>Bacillati</taxon>
        <taxon>Bacillota</taxon>
        <taxon>Bacilli</taxon>
        <taxon>Bacillales</taxon>
        <taxon>Paenibacillaceae</taxon>
        <taxon>Brevibacillus</taxon>
    </lineage>
</organism>
<reference evidence="1 2" key="1">
    <citation type="submission" date="2018-10" db="EMBL/GenBank/DDBJ databases">
        <title>Phylogenomics of Brevibacillus.</title>
        <authorList>
            <person name="Dunlap C."/>
        </authorList>
    </citation>
    <scope>NUCLEOTIDE SEQUENCE [LARGE SCALE GENOMIC DNA]</scope>
    <source>
        <strain evidence="1 2">JCM 12215</strain>
    </source>
</reference>
<evidence type="ECO:0000313" key="1">
    <source>
        <dbReference type="EMBL" id="RNB68157.1"/>
    </source>
</evidence>
<accession>A0A3M8BYH0</accession>
<dbReference type="NCBIfam" id="TIGR02304">
    <property type="entry name" value="aden_form_hyp"/>
    <property type="match status" value="1"/>
</dbReference>
<dbReference type="InterPro" id="IPR012685">
    <property type="entry name" value="CHP02304_F390_synth-rel"/>
</dbReference>
<keyword evidence="2" id="KW-1185">Reference proteome</keyword>
<dbReference type="EMBL" id="RHHR01000046">
    <property type="protein sequence ID" value="RNB68157.1"/>
    <property type="molecule type" value="Genomic_DNA"/>
</dbReference>
<sequence>MMEHFDRLNTVGIKKEEAFAVAYEAERSRDFAPMIGSITIGLSSGTSGNRGIFLVSPQERRAWAGTILAKMLPKSLLHKERISFFLRANSNLYSSVSSKWIQFWFYDLLTPVEEHIKRLNEQSPGIVVAPPSMLRILAEAKRSGQLRIKPQKVISVVEVLDKLDQQIIETHFEQRIHQVYQCTEGLLACTCPYGTLHINENIVVVEKEYLDRMLGRFTPIVTDFSRRAQPIIRYRLNDVLTERAAPCPCGSPFLALEAIEGRCDDIFYFYRLADNRLLPIFPDFISRAIITASDEVSEYVAVQHAPDRLEISLRFKDGGTGSEWVEQKITQAITDLSVKMGCKPTVIHFHLLQNEIIRNDNGYERPEEMKKLRRVERRFQLESEQDPFL</sequence>
<dbReference type="OrthoDB" id="580775at2"/>
<dbReference type="InterPro" id="IPR053158">
    <property type="entry name" value="CapK_Type1_Caps_Biosynth"/>
</dbReference>
<dbReference type="Gene3D" id="3.40.50.12780">
    <property type="entry name" value="N-terminal domain of ligase-like"/>
    <property type="match status" value="1"/>
</dbReference>
<comment type="caution">
    <text evidence="1">The sequence shown here is derived from an EMBL/GenBank/DDBJ whole genome shotgun (WGS) entry which is preliminary data.</text>
</comment>
<evidence type="ECO:0000313" key="2">
    <source>
        <dbReference type="Proteomes" id="UP000282028"/>
    </source>
</evidence>
<dbReference type="PANTHER" id="PTHR36932:SF1">
    <property type="entry name" value="CAPSULAR POLYSACCHARIDE BIOSYNTHESIS PROTEIN"/>
    <property type="match status" value="1"/>
</dbReference>
<dbReference type="Proteomes" id="UP000282028">
    <property type="component" value="Unassembled WGS sequence"/>
</dbReference>
<name>A0A3M8BYH0_9BACL</name>
<dbReference type="PANTHER" id="PTHR36932">
    <property type="entry name" value="CAPSULAR POLYSACCHARIDE BIOSYNTHESIS PROTEIN"/>
    <property type="match status" value="1"/>
</dbReference>
<gene>
    <name evidence="1" type="ORF">EDM52_21245</name>
</gene>
<dbReference type="AlphaFoldDB" id="A0A3M8BYH0"/>
<protein>
    <submittedName>
        <fullName evidence="1">Adenylate cyclase</fullName>
    </submittedName>
</protein>
<dbReference type="InterPro" id="IPR042099">
    <property type="entry name" value="ANL_N_sf"/>
</dbReference>
<proteinExistence type="predicted"/>